<dbReference type="Gene3D" id="3.90.1580.10">
    <property type="entry name" value="paralog of FGE (formylglycine-generating enzyme)"/>
    <property type="match status" value="1"/>
</dbReference>
<keyword evidence="3" id="KW-1185">Reference proteome</keyword>
<evidence type="ECO:0000259" key="1">
    <source>
        <dbReference type="Pfam" id="PF03781"/>
    </source>
</evidence>
<reference evidence="2 3" key="1">
    <citation type="submission" date="2018-01" db="EMBL/GenBank/DDBJ databases">
        <title>G. obscuriglobus.</title>
        <authorList>
            <person name="Franke J."/>
            <person name="Blomberg W."/>
            <person name="Selmecki A."/>
        </authorList>
    </citation>
    <scope>NUCLEOTIDE SEQUENCE [LARGE SCALE GENOMIC DNA]</scope>
    <source>
        <strain evidence="2 3">DSM 5831</strain>
    </source>
</reference>
<dbReference type="EMBL" id="CP025958">
    <property type="protein sequence ID" value="AWM37689.1"/>
    <property type="molecule type" value="Genomic_DNA"/>
</dbReference>
<sequence>MSDDDTVPDEASRFPSARAMVELEALTNQAPGPERGLAAWKLVTAAARNPDGHAAIDFAREHELVQPCEHTDSTIANLKWTNPIDGSEMIWIPAGKFSVGTQGEFGECAGFSLARWPVTNEQYVQFQTETGYWPQDAQNPVTGDLLAHCTGGKIPKGREKHPVTWVSLFDALAYCAWAGLTLPTEWMWEKAARGTDGRMYPWGTNAGTKGNRKLAHVEARSTCEVGKFSHVRSPFGCEELVGNVSEWCLPAAEDAAPGEFPPTEQNIPYPTEAAPVETVVRGACFLRGSANAMKSTHRRRLSVARRNQWVGFRPACLLPVRPSAKF</sequence>
<protein>
    <recommendedName>
        <fullName evidence="1">Sulfatase-modifying factor enzyme-like domain-containing protein</fullName>
    </recommendedName>
</protein>
<dbReference type="OrthoDB" id="9812426at2"/>
<evidence type="ECO:0000313" key="2">
    <source>
        <dbReference type="EMBL" id="AWM37689.1"/>
    </source>
</evidence>
<dbReference type="InterPro" id="IPR005532">
    <property type="entry name" value="SUMF_dom"/>
</dbReference>
<feature type="domain" description="Sulfatase-modifying factor enzyme-like" evidence="1">
    <location>
        <begin position="87"/>
        <end position="313"/>
    </location>
</feature>
<name>A0A2Z3GTH5_9BACT</name>
<dbReference type="PANTHER" id="PTHR23150">
    <property type="entry name" value="SULFATASE MODIFYING FACTOR 1, 2"/>
    <property type="match status" value="1"/>
</dbReference>
<dbReference type="Pfam" id="PF03781">
    <property type="entry name" value="FGE-sulfatase"/>
    <property type="match status" value="1"/>
</dbReference>
<dbReference type="Proteomes" id="UP000245802">
    <property type="component" value="Chromosome"/>
</dbReference>
<dbReference type="RefSeq" id="WP_010042546.1">
    <property type="nucleotide sequence ID" value="NZ_CP025958.1"/>
</dbReference>
<dbReference type="InterPro" id="IPR042095">
    <property type="entry name" value="SUMF_sf"/>
</dbReference>
<dbReference type="InterPro" id="IPR016187">
    <property type="entry name" value="CTDL_fold"/>
</dbReference>
<dbReference type="PANTHER" id="PTHR23150:SF19">
    <property type="entry name" value="FORMYLGLYCINE-GENERATING ENZYME"/>
    <property type="match status" value="1"/>
</dbReference>
<dbReference type="AlphaFoldDB" id="A0A2Z3GTH5"/>
<accession>A0A2Z3GTH5</accession>
<organism evidence="2 3">
    <name type="scientific">Gemmata obscuriglobus</name>
    <dbReference type="NCBI Taxonomy" id="114"/>
    <lineage>
        <taxon>Bacteria</taxon>
        <taxon>Pseudomonadati</taxon>
        <taxon>Planctomycetota</taxon>
        <taxon>Planctomycetia</taxon>
        <taxon>Gemmatales</taxon>
        <taxon>Gemmataceae</taxon>
        <taxon>Gemmata</taxon>
    </lineage>
</organism>
<dbReference type="GO" id="GO:0120147">
    <property type="term" value="F:formylglycine-generating oxidase activity"/>
    <property type="evidence" value="ECO:0007669"/>
    <property type="project" value="TreeGrafter"/>
</dbReference>
<dbReference type="SUPFAM" id="SSF56436">
    <property type="entry name" value="C-type lectin-like"/>
    <property type="match status" value="1"/>
</dbReference>
<proteinExistence type="predicted"/>
<dbReference type="KEGG" id="gog:C1280_12285"/>
<dbReference type="InterPro" id="IPR051043">
    <property type="entry name" value="Sulfatase_Mod_Factor_Kinase"/>
</dbReference>
<evidence type="ECO:0000313" key="3">
    <source>
        <dbReference type="Proteomes" id="UP000245802"/>
    </source>
</evidence>
<gene>
    <name evidence="2" type="ORF">C1280_12285</name>
</gene>